<accession>A0ABW4JTL1</accession>
<evidence type="ECO:0000313" key="2">
    <source>
        <dbReference type="Proteomes" id="UP001597327"/>
    </source>
</evidence>
<sequence>MDKQIVTAAHKLSTRQRRRYQSNTPAGCFHCEAVFLAKEIEEWCNEVEEREVTALCPSCAIDAVISIQDVVELGVSAEQFPVLLHAMRRRWFGD</sequence>
<proteinExistence type="predicted"/>
<dbReference type="Proteomes" id="UP001597327">
    <property type="component" value="Unassembled WGS sequence"/>
</dbReference>
<name>A0ABW4JTL1_9HYPH</name>
<organism evidence="1 2">
    <name type="scientific">Roseibium aestuarii</name>
    <dbReference type="NCBI Taxonomy" id="2600299"/>
    <lineage>
        <taxon>Bacteria</taxon>
        <taxon>Pseudomonadati</taxon>
        <taxon>Pseudomonadota</taxon>
        <taxon>Alphaproteobacteria</taxon>
        <taxon>Hyphomicrobiales</taxon>
        <taxon>Stappiaceae</taxon>
        <taxon>Roseibium</taxon>
    </lineage>
</organism>
<protein>
    <submittedName>
        <fullName evidence="1">Cytoplasmic protein</fullName>
    </submittedName>
</protein>
<dbReference type="EMBL" id="JBHUFA010000001">
    <property type="protein sequence ID" value="MFD1694443.1"/>
    <property type="molecule type" value="Genomic_DNA"/>
</dbReference>
<gene>
    <name evidence="1" type="ORF">ACFSC7_02870</name>
</gene>
<reference evidence="2" key="1">
    <citation type="journal article" date="2019" name="Int. J. Syst. Evol. Microbiol.">
        <title>The Global Catalogue of Microorganisms (GCM) 10K type strain sequencing project: providing services to taxonomists for standard genome sequencing and annotation.</title>
        <authorList>
            <consortium name="The Broad Institute Genomics Platform"/>
            <consortium name="The Broad Institute Genome Sequencing Center for Infectious Disease"/>
            <person name="Wu L."/>
            <person name="Ma J."/>
        </authorList>
    </citation>
    <scope>NUCLEOTIDE SEQUENCE [LARGE SCALE GENOMIC DNA]</scope>
    <source>
        <strain evidence="2">JCM 3369</strain>
    </source>
</reference>
<dbReference type="RefSeq" id="WP_149891704.1">
    <property type="nucleotide sequence ID" value="NZ_JBHUFA010000001.1"/>
</dbReference>
<evidence type="ECO:0000313" key="1">
    <source>
        <dbReference type="EMBL" id="MFD1694443.1"/>
    </source>
</evidence>
<comment type="caution">
    <text evidence="1">The sequence shown here is derived from an EMBL/GenBank/DDBJ whole genome shotgun (WGS) entry which is preliminary data.</text>
</comment>
<keyword evidence="2" id="KW-1185">Reference proteome</keyword>